<comment type="subcellular location">
    <subcellularLocation>
        <location evidence="1">Nucleus</location>
    </subcellularLocation>
</comment>
<evidence type="ECO:0000256" key="6">
    <source>
        <dbReference type="SAM" id="MobiDB-lite"/>
    </source>
</evidence>
<evidence type="ECO:0000313" key="8">
    <source>
        <dbReference type="EMBL" id="GLB40081.1"/>
    </source>
</evidence>
<comment type="caution">
    <text evidence="8">The sequence shown here is derived from an EMBL/GenBank/DDBJ whole genome shotgun (WGS) entry which is preliminary data.</text>
</comment>
<accession>A0A9P3PRM4</accession>
<dbReference type="OrthoDB" id="3359487at2759"/>
<protein>
    <recommendedName>
        <fullName evidence="7">HAT C-terminal dimerisation domain-containing protein</fullName>
    </recommendedName>
</protein>
<feature type="region of interest" description="Disordered" evidence="6">
    <location>
        <begin position="316"/>
        <end position="351"/>
    </location>
</feature>
<dbReference type="PANTHER" id="PTHR46481">
    <property type="entry name" value="ZINC FINGER BED DOMAIN-CONTAINING PROTEIN 4"/>
    <property type="match status" value="1"/>
</dbReference>
<dbReference type="PANTHER" id="PTHR46481:SF10">
    <property type="entry name" value="ZINC FINGER BED DOMAIN-CONTAINING PROTEIN 39"/>
    <property type="match status" value="1"/>
</dbReference>
<evidence type="ECO:0000256" key="1">
    <source>
        <dbReference type="ARBA" id="ARBA00004123"/>
    </source>
</evidence>
<keyword evidence="2" id="KW-0479">Metal-binding</keyword>
<sequence>MTEMLERPSLLPAFRTINRARCFLHIIKLTVKALLRQFDPTKKEDQTDVDLSTEELELLSLEEGIEEEELATAREADDDKTPEDDELGDWVDEVEALTAEERANLHLEILPVRRVLVKLRKLAFKIIHSTTILLPAWKSCLAKLKLSIRIMPRDVRTRWNSTYDMLSFAIEYKDVIVALTSDAKNDLWKFELSVAEWEIAMKLASTLKALKDATLYFSRRTPNLPYVIPVMDTIDTLFTNALKPTENGLAMRAAIKLAKATLNRYYSKTDQSDVYRIAMVLHPCHKLHYFEQAGWKEDWITTARLLVREEFESSYANRTTDDSKNGEADANSSESDMEMVPPAAKDKTSKTASQNMFDDLFAITPSASKPRVDELALYLSTEPENVSDALKWWHEKRLTYPRLSRMALDYLSIPGLWSLMGMVRDEDVTAVGQLDEVDGQIELEELVRRLEPKIY</sequence>
<dbReference type="SUPFAM" id="SSF53098">
    <property type="entry name" value="Ribonuclease H-like"/>
    <property type="match status" value="1"/>
</dbReference>
<dbReference type="GO" id="GO:0005634">
    <property type="term" value="C:nucleus"/>
    <property type="evidence" value="ECO:0007669"/>
    <property type="project" value="UniProtKB-SubCell"/>
</dbReference>
<evidence type="ECO:0000256" key="5">
    <source>
        <dbReference type="ARBA" id="ARBA00023242"/>
    </source>
</evidence>
<dbReference type="InterPro" id="IPR008906">
    <property type="entry name" value="HATC_C_dom"/>
</dbReference>
<proteinExistence type="predicted"/>
<name>A0A9P3PRM4_LYOSH</name>
<dbReference type="GO" id="GO:0046983">
    <property type="term" value="F:protein dimerization activity"/>
    <property type="evidence" value="ECO:0007669"/>
    <property type="project" value="InterPro"/>
</dbReference>
<dbReference type="AlphaFoldDB" id="A0A9P3PRM4"/>
<evidence type="ECO:0000256" key="4">
    <source>
        <dbReference type="ARBA" id="ARBA00022833"/>
    </source>
</evidence>
<evidence type="ECO:0000259" key="7">
    <source>
        <dbReference type="Pfam" id="PF05699"/>
    </source>
</evidence>
<dbReference type="EMBL" id="BRPK01000007">
    <property type="protein sequence ID" value="GLB40081.1"/>
    <property type="molecule type" value="Genomic_DNA"/>
</dbReference>
<reference evidence="8" key="1">
    <citation type="submission" date="2022-07" db="EMBL/GenBank/DDBJ databases">
        <title>The genome of Lyophyllum shimeji provides insight into the initial evolution of ectomycorrhizal fungal genome.</title>
        <authorList>
            <person name="Kobayashi Y."/>
            <person name="Shibata T."/>
            <person name="Hirakawa H."/>
            <person name="Shigenobu S."/>
            <person name="Nishiyama T."/>
            <person name="Yamada A."/>
            <person name="Hasebe M."/>
            <person name="Kawaguchi M."/>
        </authorList>
    </citation>
    <scope>NUCLEOTIDE SEQUENCE</scope>
    <source>
        <strain evidence="8">AT787</strain>
    </source>
</reference>
<evidence type="ECO:0000313" key="9">
    <source>
        <dbReference type="Proteomes" id="UP001063166"/>
    </source>
</evidence>
<feature type="domain" description="HAT C-terminal dimerisation" evidence="7">
    <location>
        <begin position="376"/>
        <end position="414"/>
    </location>
</feature>
<gene>
    <name evidence="8" type="ORF">LshimejAT787_0705910</name>
</gene>
<keyword evidence="9" id="KW-1185">Reference proteome</keyword>
<dbReference type="Pfam" id="PF05699">
    <property type="entry name" value="Dimer_Tnp_hAT"/>
    <property type="match status" value="1"/>
</dbReference>
<keyword evidence="4" id="KW-0862">Zinc</keyword>
<evidence type="ECO:0000256" key="2">
    <source>
        <dbReference type="ARBA" id="ARBA00022723"/>
    </source>
</evidence>
<evidence type="ECO:0000256" key="3">
    <source>
        <dbReference type="ARBA" id="ARBA00022771"/>
    </source>
</evidence>
<organism evidence="8 9">
    <name type="scientific">Lyophyllum shimeji</name>
    <name type="common">Hon-shimeji</name>
    <name type="synonym">Tricholoma shimeji</name>
    <dbReference type="NCBI Taxonomy" id="47721"/>
    <lineage>
        <taxon>Eukaryota</taxon>
        <taxon>Fungi</taxon>
        <taxon>Dikarya</taxon>
        <taxon>Basidiomycota</taxon>
        <taxon>Agaricomycotina</taxon>
        <taxon>Agaricomycetes</taxon>
        <taxon>Agaricomycetidae</taxon>
        <taxon>Agaricales</taxon>
        <taxon>Tricholomatineae</taxon>
        <taxon>Lyophyllaceae</taxon>
        <taxon>Lyophyllum</taxon>
    </lineage>
</organism>
<keyword evidence="5" id="KW-0539">Nucleus</keyword>
<dbReference type="GO" id="GO:0008270">
    <property type="term" value="F:zinc ion binding"/>
    <property type="evidence" value="ECO:0007669"/>
    <property type="project" value="UniProtKB-KW"/>
</dbReference>
<keyword evidence="3" id="KW-0863">Zinc-finger</keyword>
<dbReference type="Proteomes" id="UP001063166">
    <property type="component" value="Unassembled WGS sequence"/>
</dbReference>
<dbReference type="InterPro" id="IPR012337">
    <property type="entry name" value="RNaseH-like_sf"/>
</dbReference>
<dbReference type="InterPro" id="IPR052035">
    <property type="entry name" value="ZnF_BED_domain_contain"/>
</dbReference>